<dbReference type="HOGENOM" id="CLU_2740552_0_0_1"/>
<dbReference type="RefSeq" id="XP_007407321.1">
    <property type="nucleotide sequence ID" value="XM_007407259.1"/>
</dbReference>
<proteinExistence type="predicted"/>
<evidence type="ECO:0000256" key="2">
    <source>
        <dbReference type="SAM" id="SignalP"/>
    </source>
</evidence>
<feature type="chain" id="PRO_5003315065" evidence="2">
    <location>
        <begin position="22"/>
        <end position="71"/>
    </location>
</feature>
<keyword evidence="4" id="KW-1185">Reference proteome</keyword>
<accession>F4RDK5</accession>
<organism evidence="4">
    <name type="scientific">Melampsora larici-populina (strain 98AG31 / pathotype 3-4-7)</name>
    <name type="common">Poplar leaf rust fungus</name>
    <dbReference type="NCBI Taxonomy" id="747676"/>
    <lineage>
        <taxon>Eukaryota</taxon>
        <taxon>Fungi</taxon>
        <taxon>Dikarya</taxon>
        <taxon>Basidiomycota</taxon>
        <taxon>Pucciniomycotina</taxon>
        <taxon>Pucciniomycetes</taxon>
        <taxon>Pucciniales</taxon>
        <taxon>Melampsoraceae</taxon>
        <taxon>Melampsora</taxon>
    </lineage>
</organism>
<name>F4RDK5_MELLP</name>
<dbReference type="AlphaFoldDB" id="F4RDK5"/>
<evidence type="ECO:0000313" key="3">
    <source>
        <dbReference type="EMBL" id="EGG09594.1"/>
    </source>
</evidence>
<dbReference type="EMBL" id="GL883097">
    <property type="protein sequence ID" value="EGG09594.1"/>
    <property type="molecule type" value="Genomic_DNA"/>
</dbReference>
<dbReference type="InParanoid" id="F4RDK5"/>
<evidence type="ECO:0000256" key="1">
    <source>
        <dbReference type="SAM" id="MobiDB-lite"/>
    </source>
</evidence>
<gene>
    <name evidence="3" type="ORF">MELLADRAFT_124525</name>
</gene>
<dbReference type="KEGG" id="mlr:MELLADRAFT_124525"/>
<dbReference type="Proteomes" id="UP000001072">
    <property type="component" value="Unassembled WGS sequence"/>
</dbReference>
<protein>
    <submittedName>
        <fullName evidence="3">Secreted protein</fullName>
    </submittedName>
</protein>
<evidence type="ECO:0000313" key="4">
    <source>
        <dbReference type="Proteomes" id="UP000001072"/>
    </source>
</evidence>
<dbReference type="VEuPathDB" id="FungiDB:MELLADRAFT_124525"/>
<feature type="region of interest" description="Disordered" evidence="1">
    <location>
        <begin position="50"/>
        <end position="71"/>
    </location>
</feature>
<feature type="signal peptide" evidence="2">
    <location>
        <begin position="1"/>
        <end position="21"/>
    </location>
</feature>
<sequence length="71" mass="7235">MNLSIVAAIFMASVSFNQVFGTRETGILSADQALEALGNPLARTIDTEEDCPACKGEPGASHTCASSSGSS</sequence>
<dbReference type="GeneID" id="18926812"/>
<reference evidence="4" key="1">
    <citation type="journal article" date="2011" name="Proc. Natl. Acad. Sci. U.S.A.">
        <title>Obligate biotrophy features unraveled by the genomic analysis of rust fungi.</title>
        <authorList>
            <person name="Duplessis S."/>
            <person name="Cuomo C.A."/>
            <person name="Lin Y.-C."/>
            <person name="Aerts A."/>
            <person name="Tisserant E."/>
            <person name="Veneault-Fourrey C."/>
            <person name="Joly D.L."/>
            <person name="Hacquard S."/>
            <person name="Amselem J."/>
            <person name="Cantarel B.L."/>
            <person name="Chiu R."/>
            <person name="Coutinho P.M."/>
            <person name="Feau N."/>
            <person name="Field M."/>
            <person name="Frey P."/>
            <person name="Gelhaye E."/>
            <person name="Goldberg J."/>
            <person name="Grabherr M.G."/>
            <person name="Kodira C.D."/>
            <person name="Kohler A."/>
            <person name="Kuees U."/>
            <person name="Lindquist E.A."/>
            <person name="Lucas S.M."/>
            <person name="Mago R."/>
            <person name="Mauceli E."/>
            <person name="Morin E."/>
            <person name="Murat C."/>
            <person name="Pangilinan J.L."/>
            <person name="Park R."/>
            <person name="Pearson M."/>
            <person name="Quesneville H."/>
            <person name="Rouhier N."/>
            <person name="Sakthikumar S."/>
            <person name="Salamov A.A."/>
            <person name="Schmutz J."/>
            <person name="Selles B."/>
            <person name="Shapiro H."/>
            <person name="Tanguay P."/>
            <person name="Tuskan G.A."/>
            <person name="Henrissat B."/>
            <person name="Van de Peer Y."/>
            <person name="Rouze P."/>
            <person name="Ellis J.G."/>
            <person name="Dodds P.N."/>
            <person name="Schein J.E."/>
            <person name="Zhong S."/>
            <person name="Hamelin R.C."/>
            <person name="Grigoriev I.V."/>
            <person name="Szabo L.J."/>
            <person name="Martin F."/>
        </authorList>
    </citation>
    <scope>NUCLEOTIDE SEQUENCE [LARGE SCALE GENOMIC DNA]</scope>
    <source>
        <strain evidence="4">98AG31 / pathotype 3-4-7</strain>
    </source>
</reference>
<keyword evidence="2" id="KW-0732">Signal</keyword>